<evidence type="ECO:0000256" key="4">
    <source>
        <dbReference type="ARBA" id="ARBA00018370"/>
    </source>
</evidence>
<keyword evidence="9" id="KW-0732">Signal</keyword>
<feature type="chain" id="PRO_5002674538" description="Parvulin-like PPIase" evidence="9">
    <location>
        <begin position="27"/>
        <end position="273"/>
    </location>
</feature>
<organism evidence="11">
    <name type="scientific">Magnetospirillum gryphiswaldense</name>
    <dbReference type="NCBI Taxonomy" id="55518"/>
    <lineage>
        <taxon>Bacteria</taxon>
        <taxon>Pseudomonadati</taxon>
        <taxon>Pseudomonadota</taxon>
        <taxon>Alphaproteobacteria</taxon>
        <taxon>Rhodospirillales</taxon>
        <taxon>Rhodospirillaceae</taxon>
        <taxon>Magnetospirillum</taxon>
    </lineage>
</organism>
<keyword evidence="8 11" id="KW-0413">Isomerase</keyword>
<evidence type="ECO:0000256" key="6">
    <source>
        <dbReference type="ARBA" id="ARBA00030642"/>
    </source>
</evidence>
<evidence type="ECO:0000256" key="9">
    <source>
        <dbReference type="SAM" id="SignalP"/>
    </source>
</evidence>
<dbReference type="AlphaFoldDB" id="A4U366"/>
<evidence type="ECO:0000256" key="8">
    <source>
        <dbReference type="PROSITE-ProRule" id="PRU00278"/>
    </source>
</evidence>
<proteinExistence type="inferred from homology"/>
<dbReference type="PROSITE" id="PS50198">
    <property type="entry name" value="PPIC_PPIASE_2"/>
    <property type="match status" value="1"/>
</dbReference>
<evidence type="ECO:0000313" key="11">
    <source>
        <dbReference type="EMBL" id="CAM77323.1"/>
    </source>
</evidence>
<evidence type="ECO:0000256" key="5">
    <source>
        <dbReference type="ARBA" id="ARBA00023110"/>
    </source>
</evidence>
<dbReference type="InterPro" id="IPR046357">
    <property type="entry name" value="PPIase_dom_sf"/>
</dbReference>
<dbReference type="PANTHER" id="PTHR47245:SF2">
    <property type="entry name" value="PEPTIDYL-PROLYL CIS-TRANS ISOMERASE HP_0175-RELATED"/>
    <property type="match status" value="1"/>
</dbReference>
<sequence>MKTSFAAAFAAPFALVLAVAAAPVQAADKNPVVAEVNGTKILQSDLANYQRSLPPQLAAQAPFEALQDMVVNNMLVAEQAKKEGLDKDPEVKQLYQQVLVKMWMNKHLKAEITPAAVKAAYDGYLASAKPEEEVRARHILTETEDQAKAVIAELKKGADFTETAKAKSKDPSAKQNGGDLGYFAQGEMVPQFSSAAFAMKVGDLSEAPVQSQFGWHVIKVEDRRQATPPTLEQATPAIREELAEKLAQKLVGDVRSKAKVTLYDREGNQGAKK</sequence>
<dbReference type="EMBL" id="CU459003">
    <property type="protein sequence ID" value="CAM77323.1"/>
    <property type="molecule type" value="Genomic_DNA"/>
</dbReference>
<feature type="signal peptide" evidence="9">
    <location>
        <begin position="1"/>
        <end position="26"/>
    </location>
</feature>
<dbReference type="PANTHER" id="PTHR47245">
    <property type="entry name" value="PEPTIDYLPROLYL ISOMERASE"/>
    <property type="match status" value="1"/>
</dbReference>
<dbReference type="Gene3D" id="3.10.50.40">
    <property type="match status" value="1"/>
</dbReference>
<gene>
    <name evidence="11" type="ORF">MGR_2509</name>
</gene>
<dbReference type="InterPro" id="IPR000297">
    <property type="entry name" value="PPIase_PpiC"/>
</dbReference>
<evidence type="ECO:0000259" key="10">
    <source>
        <dbReference type="PROSITE" id="PS50198"/>
    </source>
</evidence>
<comment type="similarity">
    <text evidence="2">Belongs to the PpiC/parvulin rotamase family.</text>
</comment>
<evidence type="ECO:0000256" key="1">
    <source>
        <dbReference type="ARBA" id="ARBA00000971"/>
    </source>
</evidence>
<dbReference type="Gene3D" id="1.10.8.1040">
    <property type="match status" value="1"/>
</dbReference>
<accession>A4U366</accession>
<comment type="catalytic activity">
    <reaction evidence="1">
        <text>[protein]-peptidylproline (omega=180) = [protein]-peptidylproline (omega=0)</text>
        <dbReference type="Rhea" id="RHEA:16237"/>
        <dbReference type="Rhea" id="RHEA-COMP:10747"/>
        <dbReference type="Rhea" id="RHEA-COMP:10748"/>
        <dbReference type="ChEBI" id="CHEBI:83833"/>
        <dbReference type="ChEBI" id="CHEBI:83834"/>
        <dbReference type="EC" id="5.2.1.8"/>
    </reaction>
</comment>
<dbReference type="GO" id="GO:0003755">
    <property type="term" value="F:peptidyl-prolyl cis-trans isomerase activity"/>
    <property type="evidence" value="ECO:0007669"/>
    <property type="project" value="UniProtKB-KW"/>
</dbReference>
<dbReference type="Pfam" id="PF13616">
    <property type="entry name" value="Rotamase_3"/>
    <property type="match status" value="1"/>
</dbReference>
<feature type="domain" description="PpiC" evidence="10">
    <location>
        <begin position="131"/>
        <end position="222"/>
    </location>
</feature>
<protein>
    <recommendedName>
        <fullName evidence="4">Parvulin-like PPIase</fullName>
        <ecNumber evidence="3">5.2.1.8</ecNumber>
    </recommendedName>
    <alternativeName>
        <fullName evidence="6">Peptidyl-prolyl cis-trans isomerase plp</fullName>
    </alternativeName>
    <alternativeName>
        <fullName evidence="7">Rotamase plp</fullName>
    </alternativeName>
</protein>
<evidence type="ECO:0000256" key="2">
    <source>
        <dbReference type="ARBA" id="ARBA00007656"/>
    </source>
</evidence>
<name>A4U366_9PROT</name>
<dbReference type="SUPFAM" id="SSF54534">
    <property type="entry name" value="FKBP-like"/>
    <property type="match status" value="1"/>
</dbReference>
<dbReference type="InterPro" id="IPR050245">
    <property type="entry name" value="PrsA_foldase"/>
</dbReference>
<evidence type="ECO:0000256" key="7">
    <source>
        <dbReference type="ARBA" id="ARBA00031484"/>
    </source>
</evidence>
<dbReference type="RefSeq" id="WP_106003243.1">
    <property type="nucleotide sequence ID" value="NZ_CP027527.1"/>
</dbReference>
<reference evidence="11" key="1">
    <citation type="journal article" date="2007" name="J. Bacteriol.">
        <title>Comparative genome analysis of four magnetotactic bacteria reveals a complex set of group-specific genes implicated in magnetosome biomineralization and function.</title>
        <authorList>
            <person name="Richter M."/>
            <person name="Kube M."/>
            <person name="Bazylinski D.A."/>
            <person name="Lombardot T."/>
            <person name="Gloeckner F.O."/>
            <person name="Reinhardt R."/>
            <person name="Schueler D."/>
        </authorList>
    </citation>
    <scope>NUCLEOTIDE SEQUENCE</scope>
    <source>
        <strain evidence="11">MSR-1</strain>
    </source>
</reference>
<dbReference type="EC" id="5.2.1.8" evidence="3"/>
<keyword evidence="5 8" id="KW-0697">Rotamase</keyword>
<evidence type="ECO:0000256" key="3">
    <source>
        <dbReference type="ARBA" id="ARBA00013194"/>
    </source>
</evidence>